<keyword evidence="3" id="KW-1185">Reference proteome</keyword>
<dbReference type="InterPro" id="IPR004027">
    <property type="entry name" value="SEC_C_motif"/>
</dbReference>
<evidence type="ECO:0000313" key="3">
    <source>
        <dbReference type="Proteomes" id="UP001315967"/>
    </source>
</evidence>
<accession>A0ABY5P9P2</accession>
<dbReference type="Gene3D" id="3.10.450.50">
    <property type="match status" value="1"/>
</dbReference>
<reference evidence="2 3" key="1">
    <citation type="submission" date="2022-08" db="EMBL/GenBank/DDBJ databases">
        <title>Aerococcaceae sp. nov isolated from spoiled eye mask.</title>
        <authorList>
            <person name="Zhou G."/>
            <person name="Xie X.-B."/>
            <person name="Shi Q.-S."/>
            <person name="Wang Y.-S."/>
            <person name="Wen X."/>
            <person name="Peng H."/>
            <person name="Yang X.-J."/>
            <person name="Tao H.-B."/>
            <person name="Huang X.-M."/>
        </authorList>
    </citation>
    <scope>NUCLEOTIDE SEQUENCE [LARGE SCALE GENOMIC DNA]</scope>
    <source>
        <strain evidence="3">DM20194951</strain>
    </source>
</reference>
<keyword evidence="1" id="KW-0175">Coiled coil</keyword>
<dbReference type="RefSeq" id="WP_313794947.1">
    <property type="nucleotide sequence ID" value="NZ_CP102453.1"/>
</dbReference>
<sequence>MINELRYPKTGVARERLSVLIENKERTTDLLLAELDQLIENPKKMVTGDYKLHLYAFFILAQFREPKAFSKIIDLISLSYKDSQHLYGDLVTEAFAAILYSTFDGDIQELKFLIENIHVNPYTRGAALEVLAKLSEDGQYDKSELVAYLKHLILDKGEAFIEPIATEVQNVIIDRHLFELIDEVQYLYDLGFIDTRANGPYDDFIDAIHSEETTWNRVYVIDDVIAELLKWNLVEPTEDDIKASEAKLADLEAKMADLEAKMADLKARIAANEAEMERRNILLGELGVNYYDESIDIGKVGRNDPCPCGSGKKFKKCCLNKKFIAETAVEKFTLLMDYPDKDKILDEYITLDEEALEIDELVYLALHFRPENSKKNSQPASLARLKISYLREALALFLDKTGEEEIDSFSEYDSIYKFHYGSQQWVTSYKQLMVDHHFENEYAQDLEKVEAVLEKFKVVE</sequence>
<organism evidence="2 3">
    <name type="scientific">Fundicoccus culcitae</name>
    <dbReference type="NCBI Taxonomy" id="2969821"/>
    <lineage>
        <taxon>Bacteria</taxon>
        <taxon>Bacillati</taxon>
        <taxon>Bacillota</taxon>
        <taxon>Bacilli</taxon>
        <taxon>Lactobacillales</taxon>
        <taxon>Aerococcaceae</taxon>
        <taxon>Fundicoccus</taxon>
    </lineage>
</organism>
<name>A0ABY5P9P2_9LACT</name>
<protein>
    <submittedName>
        <fullName evidence="2">DUF1186 domain-containing protein</fullName>
    </submittedName>
</protein>
<dbReference type="Proteomes" id="UP001315967">
    <property type="component" value="Chromosome"/>
</dbReference>
<dbReference type="SUPFAM" id="SSF103642">
    <property type="entry name" value="Sec-C motif"/>
    <property type="match status" value="1"/>
</dbReference>
<dbReference type="EMBL" id="CP102453">
    <property type="protein sequence ID" value="UUX35462.1"/>
    <property type="molecule type" value="Genomic_DNA"/>
</dbReference>
<dbReference type="PANTHER" id="PTHR33747:SF1">
    <property type="entry name" value="ADENYLATE CYCLASE-ASSOCIATED CAP C-TERMINAL DOMAIN-CONTAINING PROTEIN"/>
    <property type="match status" value="1"/>
</dbReference>
<proteinExistence type="predicted"/>
<evidence type="ECO:0000256" key="1">
    <source>
        <dbReference type="SAM" id="Coils"/>
    </source>
</evidence>
<evidence type="ECO:0000313" key="2">
    <source>
        <dbReference type="EMBL" id="UUX35462.1"/>
    </source>
</evidence>
<dbReference type="InterPro" id="IPR010602">
    <property type="entry name" value="DUF1186"/>
</dbReference>
<feature type="coiled-coil region" evidence="1">
    <location>
        <begin position="234"/>
        <end position="275"/>
    </location>
</feature>
<dbReference type="Pfam" id="PF06685">
    <property type="entry name" value="DUF1186"/>
    <property type="match status" value="1"/>
</dbReference>
<dbReference type="Pfam" id="PF02810">
    <property type="entry name" value="SEC-C"/>
    <property type="match status" value="1"/>
</dbReference>
<dbReference type="PANTHER" id="PTHR33747">
    <property type="entry name" value="UPF0225 PROTEIN SCO1677"/>
    <property type="match status" value="1"/>
</dbReference>
<gene>
    <name evidence="2" type="ORF">NRE15_04730</name>
</gene>